<protein>
    <submittedName>
        <fullName evidence="1">Uncharacterized protein</fullName>
    </submittedName>
</protein>
<dbReference type="OrthoDB" id="10564747at2759"/>
<name>A0A3S1BTN9_ELYCH</name>
<organism evidence="1 2">
    <name type="scientific">Elysia chlorotica</name>
    <name type="common">Eastern emerald elysia</name>
    <name type="synonym">Sea slug</name>
    <dbReference type="NCBI Taxonomy" id="188477"/>
    <lineage>
        <taxon>Eukaryota</taxon>
        <taxon>Metazoa</taxon>
        <taxon>Spiralia</taxon>
        <taxon>Lophotrochozoa</taxon>
        <taxon>Mollusca</taxon>
        <taxon>Gastropoda</taxon>
        <taxon>Heterobranchia</taxon>
        <taxon>Euthyneura</taxon>
        <taxon>Panpulmonata</taxon>
        <taxon>Sacoglossa</taxon>
        <taxon>Placobranchoidea</taxon>
        <taxon>Plakobranchidae</taxon>
        <taxon>Elysia</taxon>
    </lineage>
</organism>
<evidence type="ECO:0000313" key="2">
    <source>
        <dbReference type="Proteomes" id="UP000271974"/>
    </source>
</evidence>
<accession>A0A3S1BTN9</accession>
<dbReference type="Proteomes" id="UP000271974">
    <property type="component" value="Unassembled WGS sequence"/>
</dbReference>
<proteinExistence type="predicted"/>
<comment type="caution">
    <text evidence="1">The sequence shown here is derived from an EMBL/GenBank/DDBJ whole genome shotgun (WGS) entry which is preliminary data.</text>
</comment>
<gene>
    <name evidence="1" type="ORF">EGW08_003820</name>
</gene>
<evidence type="ECO:0000313" key="1">
    <source>
        <dbReference type="EMBL" id="RUS88424.1"/>
    </source>
</evidence>
<dbReference type="AlphaFoldDB" id="A0A3S1BTN9"/>
<feature type="non-terminal residue" evidence="1">
    <location>
        <position position="201"/>
    </location>
</feature>
<keyword evidence="2" id="KW-1185">Reference proteome</keyword>
<reference evidence="1 2" key="1">
    <citation type="submission" date="2019-01" db="EMBL/GenBank/DDBJ databases">
        <title>A draft genome assembly of the solar-powered sea slug Elysia chlorotica.</title>
        <authorList>
            <person name="Cai H."/>
            <person name="Li Q."/>
            <person name="Fang X."/>
            <person name="Li J."/>
            <person name="Curtis N.E."/>
            <person name="Altenburger A."/>
            <person name="Shibata T."/>
            <person name="Feng M."/>
            <person name="Maeda T."/>
            <person name="Schwartz J.A."/>
            <person name="Shigenobu S."/>
            <person name="Lundholm N."/>
            <person name="Nishiyama T."/>
            <person name="Yang H."/>
            <person name="Hasebe M."/>
            <person name="Li S."/>
            <person name="Pierce S.K."/>
            <person name="Wang J."/>
        </authorList>
    </citation>
    <scope>NUCLEOTIDE SEQUENCE [LARGE SCALE GENOMIC DNA]</scope>
    <source>
        <strain evidence="1">EC2010</strain>
        <tissue evidence="1">Whole organism of an adult</tissue>
    </source>
</reference>
<sequence>MDSLITKSKKMLNVDYQDPSSSQDFISSSIQYPSMCDSHPLSSRGNVKDLLASYLDVFETEAERTAQSSVASRKHRLETQLDFYSPRAWNEMKELMDSMAESYAQRFDQRAKRDKVSTISSYHIQEGIGQLGLLHPTLTCMNLVCIGHPLIQYDAFVGKSFLRKHKIKMGEIYVKPRDSTFLSDFMEFVQDMPKCGGDSVK</sequence>
<dbReference type="EMBL" id="RQTK01000083">
    <property type="protein sequence ID" value="RUS88424.1"/>
    <property type="molecule type" value="Genomic_DNA"/>
</dbReference>